<proteinExistence type="predicted"/>
<protein>
    <submittedName>
        <fullName evidence="2">Uncharacterized protein</fullName>
    </submittedName>
</protein>
<gene>
    <name evidence="2" type="ORF">SDC9_120986</name>
</gene>
<accession>A0A645CAN8</accession>
<comment type="caution">
    <text evidence="2">The sequence shown here is derived from an EMBL/GenBank/DDBJ whole genome shotgun (WGS) entry which is preliminary data.</text>
</comment>
<organism evidence="2">
    <name type="scientific">bioreactor metagenome</name>
    <dbReference type="NCBI Taxonomy" id="1076179"/>
    <lineage>
        <taxon>unclassified sequences</taxon>
        <taxon>metagenomes</taxon>
        <taxon>ecological metagenomes</taxon>
    </lineage>
</organism>
<feature type="region of interest" description="Disordered" evidence="1">
    <location>
        <begin position="1"/>
        <end position="26"/>
    </location>
</feature>
<sequence length="107" mass="12242">MADQADQIAGRNLRPRHQSKPLQNSQIAPEIEQFSFRSIQRIARILVTKGRFHIAAEFQDAIAVGGDGLLNFVQLRFEIIRFPVVPTEPTNQTHHLVWPHFNHESPP</sequence>
<evidence type="ECO:0000313" key="2">
    <source>
        <dbReference type="EMBL" id="MPM74001.1"/>
    </source>
</evidence>
<name>A0A645CAN8_9ZZZZ</name>
<dbReference type="EMBL" id="VSSQ01025694">
    <property type="protein sequence ID" value="MPM74001.1"/>
    <property type="molecule type" value="Genomic_DNA"/>
</dbReference>
<dbReference type="AlphaFoldDB" id="A0A645CAN8"/>
<reference evidence="2" key="1">
    <citation type="submission" date="2019-08" db="EMBL/GenBank/DDBJ databases">
        <authorList>
            <person name="Kucharzyk K."/>
            <person name="Murdoch R.W."/>
            <person name="Higgins S."/>
            <person name="Loffler F."/>
        </authorList>
    </citation>
    <scope>NUCLEOTIDE SEQUENCE</scope>
</reference>
<evidence type="ECO:0000256" key="1">
    <source>
        <dbReference type="SAM" id="MobiDB-lite"/>
    </source>
</evidence>